<comment type="caution">
    <text evidence="2">The sequence shown here is derived from an EMBL/GenBank/DDBJ whole genome shotgun (WGS) entry which is preliminary data.</text>
</comment>
<dbReference type="Proteomes" id="UP001294412">
    <property type="component" value="Unassembled WGS sequence"/>
</dbReference>
<evidence type="ECO:0000313" key="3">
    <source>
        <dbReference type="Proteomes" id="UP001294412"/>
    </source>
</evidence>
<reference evidence="2 3" key="1">
    <citation type="submission" date="2023-12" db="EMBL/GenBank/DDBJ databases">
        <title>Description of Novel Strain Fulvimarina sp. 2208YS6-2-32 isolated from Uroteuthis (Photololigo) edulis.</title>
        <authorList>
            <person name="Park J.-S."/>
        </authorList>
    </citation>
    <scope>NUCLEOTIDE SEQUENCE [LARGE SCALE GENOMIC DNA]</scope>
    <source>
        <strain evidence="2 3">2208YS6-2-32</strain>
    </source>
</reference>
<keyword evidence="1" id="KW-1133">Transmembrane helix</keyword>
<sequence>MATTLGKSDFFREIERTKFLNTSEKQQSGFRLYNEMMKDEKFRRERIFLYSGMGGCVISFILLLVAMNFPH</sequence>
<dbReference type="EMBL" id="JAXLPB010000004">
    <property type="protein sequence ID" value="MDY8110162.1"/>
    <property type="molecule type" value="Genomic_DNA"/>
</dbReference>
<proteinExistence type="predicted"/>
<feature type="transmembrane region" description="Helical" evidence="1">
    <location>
        <begin position="47"/>
        <end position="69"/>
    </location>
</feature>
<evidence type="ECO:0000313" key="2">
    <source>
        <dbReference type="EMBL" id="MDY8110162.1"/>
    </source>
</evidence>
<keyword evidence="3" id="KW-1185">Reference proteome</keyword>
<evidence type="ECO:0000256" key="1">
    <source>
        <dbReference type="SAM" id="Phobius"/>
    </source>
</evidence>
<organism evidence="2 3">
    <name type="scientific">Fulvimarina uroteuthidis</name>
    <dbReference type="NCBI Taxonomy" id="3098149"/>
    <lineage>
        <taxon>Bacteria</taxon>
        <taxon>Pseudomonadati</taxon>
        <taxon>Pseudomonadota</taxon>
        <taxon>Alphaproteobacteria</taxon>
        <taxon>Hyphomicrobiales</taxon>
        <taxon>Aurantimonadaceae</taxon>
        <taxon>Fulvimarina</taxon>
    </lineage>
</organism>
<gene>
    <name evidence="2" type="ORF">U0C82_13535</name>
</gene>
<keyword evidence="1" id="KW-0812">Transmembrane</keyword>
<name>A0ABU5I446_9HYPH</name>
<accession>A0ABU5I446</accession>
<keyword evidence="1" id="KW-0472">Membrane</keyword>
<protein>
    <submittedName>
        <fullName evidence="2">Uncharacterized protein</fullName>
    </submittedName>
</protein>